<dbReference type="EMBL" id="CADEAL010000092">
    <property type="protein sequence ID" value="CAB1414217.1"/>
    <property type="molecule type" value="Genomic_DNA"/>
</dbReference>
<comment type="caution">
    <text evidence="2">The sequence shown here is derived from an EMBL/GenBank/DDBJ whole genome shotgun (WGS) entry which is preliminary data.</text>
</comment>
<dbReference type="Proteomes" id="UP001153269">
    <property type="component" value="Unassembled WGS sequence"/>
</dbReference>
<accession>A0A9N7TJI1</accession>
<evidence type="ECO:0000256" key="1">
    <source>
        <dbReference type="SAM" id="MobiDB-lite"/>
    </source>
</evidence>
<dbReference type="AlphaFoldDB" id="A0A9N7TJI1"/>
<sequence length="111" mass="12491">MDGDPHHLRSDYIIRSAPPPEIDTHGDPHRSLPPLQLTASDVWRRERGREGEREERRGGGGGPLINKFWGSFGQQVTTVRTTRQTGHTLIQLSAAVEIGLSCQPVWKQDTW</sequence>
<name>A0A9N7TJI1_PLEPL</name>
<proteinExistence type="predicted"/>
<evidence type="ECO:0000313" key="3">
    <source>
        <dbReference type="Proteomes" id="UP001153269"/>
    </source>
</evidence>
<reference evidence="2" key="1">
    <citation type="submission" date="2020-03" db="EMBL/GenBank/DDBJ databases">
        <authorList>
            <person name="Weist P."/>
        </authorList>
    </citation>
    <scope>NUCLEOTIDE SEQUENCE</scope>
</reference>
<feature type="region of interest" description="Disordered" evidence="1">
    <location>
        <begin position="1"/>
        <end position="67"/>
    </location>
</feature>
<protein>
    <submittedName>
        <fullName evidence="2">Uncharacterized protein</fullName>
    </submittedName>
</protein>
<feature type="compositionally biased region" description="Basic and acidic residues" evidence="1">
    <location>
        <begin position="42"/>
        <end position="58"/>
    </location>
</feature>
<feature type="compositionally biased region" description="Basic and acidic residues" evidence="1">
    <location>
        <begin position="1"/>
        <end position="12"/>
    </location>
</feature>
<organism evidence="2 3">
    <name type="scientific">Pleuronectes platessa</name>
    <name type="common">European plaice</name>
    <dbReference type="NCBI Taxonomy" id="8262"/>
    <lineage>
        <taxon>Eukaryota</taxon>
        <taxon>Metazoa</taxon>
        <taxon>Chordata</taxon>
        <taxon>Craniata</taxon>
        <taxon>Vertebrata</taxon>
        <taxon>Euteleostomi</taxon>
        <taxon>Actinopterygii</taxon>
        <taxon>Neopterygii</taxon>
        <taxon>Teleostei</taxon>
        <taxon>Neoteleostei</taxon>
        <taxon>Acanthomorphata</taxon>
        <taxon>Carangaria</taxon>
        <taxon>Pleuronectiformes</taxon>
        <taxon>Pleuronectoidei</taxon>
        <taxon>Pleuronectidae</taxon>
        <taxon>Pleuronectes</taxon>
    </lineage>
</organism>
<keyword evidence="3" id="KW-1185">Reference proteome</keyword>
<evidence type="ECO:0000313" key="2">
    <source>
        <dbReference type="EMBL" id="CAB1414217.1"/>
    </source>
</evidence>
<gene>
    <name evidence="2" type="ORF">PLEPLA_LOCUS1924</name>
</gene>